<dbReference type="NCBIfam" id="TIGR02595">
    <property type="entry name" value="PEP_CTERM"/>
    <property type="match status" value="1"/>
</dbReference>
<dbReference type="AlphaFoldDB" id="A0A5S9INF5"/>
<keyword evidence="1" id="KW-0732">Signal</keyword>
<dbReference type="Pfam" id="PF07589">
    <property type="entry name" value="PEP-CTERM"/>
    <property type="match status" value="1"/>
</dbReference>
<sequence length="192" mass="20467">MNKIIILVSIFCMLGISAETIDFQGLTNDAQPYFEDGFRLEATNFGAIRPVEGFNGSFSGTEVSVFPSFGFDDHGIELTKVDGQAFDLASFDLVEPFSLELLPGPADFNISGVRSDSSVVSTDVTIDGIAGAQTFNLAGFTNLLSVTFSSVGTFQNVSIDNIVVNASVPEPSTYIAMLLGMILLGLGTRKKQ</sequence>
<evidence type="ECO:0000313" key="3">
    <source>
        <dbReference type="EMBL" id="BBM85079.1"/>
    </source>
</evidence>
<gene>
    <name evidence="3" type="ORF">UABAM_03442</name>
</gene>
<accession>A0A5S9INF5</accession>
<dbReference type="KEGG" id="uam:UABAM_03442"/>
<protein>
    <recommendedName>
        <fullName evidence="2">Ice-binding protein C-terminal domain-containing protein</fullName>
    </recommendedName>
</protein>
<dbReference type="Proteomes" id="UP000326354">
    <property type="component" value="Chromosome"/>
</dbReference>
<dbReference type="RefSeq" id="WP_151969199.1">
    <property type="nucleotide sequence ID" value="NZ_AP019860.1"/>
</dbReference>
<feature type="chain" id="PRO_5024941818" description="Ice-binding protein C-terminal domain-containing protein" evidence="1">
    <location>
        <begin position="19"/>
        <end position="192"/>
    </location>
</feature>
<organism evidence="3 4">
    <name type="scientific">Uabimicrobium amorphum</name>
    <dbReference type="NCBI Taxonomy" id="2596890"/>
    <lineage>
        <taxon>Bacteria</taxon>
        <taxon>Pseudomonadati</taxon>
        <taxon>Planctomycetota</taxon>
        <taxon>Candidatus Uabimicrobiia</taxon>
        <taxon>Candidatus Uabimicrobiales</taxon>
        <taxon>Candidatus Uabimicrobiaceae</taxon>
        <taxon>Candidatus Uabimicrobium</taxon>
    </lineage>
</organism>
<feature type="signal peptide" evidence="1">
    <location>
        <begin position="1"/>
        <end position="18"/>
    </location>
</feature>
<name>A0A5S9INF5_UABAM</name>
<evidence type="ECO:0000313" key="4">
    <source>
        <dbReference type="Proteomes" id="UP000326354"/>
    </source>
</evidence>
<evidence type="ECO:0000256" key="1">
    <source>
        <dbReference type="SAM" id="SignalP"/>
    </source>
</evidence>
<dbReference type="EMBL" id="AP019860">
    <property type="protein sequence ID" value="BBM85079.1"/>
    <property type="molecule type" value="Genomic_DNA"/>
</dbReference>
<evidence type="ECO:0000259" key="2">
    <source>
        <dbReference type="Pfam" id="PF07589"/>
    </source>
</evidence>
<proteinExistence type="predicted"/>
<dbReference type="InterPro" id="IPR013424">
    <property type="entry name" value="Ice-binding_C"/>
</dbReference>
<feature type="domain" description="Ice-binding protein C-terminal" evidence="2">
    <location>
        <begin position="167"/>
        <end position="191"/>
    </location>
</feature>
<reference evidence="3 4" key="1">
    <citation type="submission" date="2019-08" db="EMBL/GenBank/DDBJ databases">
        <title>Complete genome sequence of Candidatus Uab amorphum.</title>
        <authorList>
            <person name="Shiratori T."/>
            <person name="Suzuki S."/>
            <person name="Kakizawa Y."/>
            <person name="Ishida K."/>
        </authorList>
    </citation>
    <scope>NUCLEOTIDE SEQUENCE [LARGE SCALE GENOMIC DNA]</scope>
    <source>
        <strain evidence="3 4">SRT547</strain>
    </source>
</reference>
<keyword evidence="4" id="KW-1185">Reference proteome</keyword>